<reference evidence="3" key="2">
    <citation type="submission" date="2020-08" db="EMBL/GenBank/DDBJ databases">
        <authorList>
            <person name="Kikuchi T."/>
        </authorList>
    </citation>
    <scope>NUCLEOTIDE SEQUENCE</scope>
    <source>
        <strain evidence="2">Ka4C1</strain>
    </source>
</reference>
<reference evidence="6" key="1">
    <citation type="submission" date="2016-11" db="UniProtKB">
        <authorList>
            <consortium name="WormBaseParasite"/>
        </authorList>
    </citation>
    <scope>IDENTIFICATION</scope>
</reference>
<evidence type="ECO:0000313" key="5">
    <source>
        <dbReference type="Proteomes" id="UP000659654"/>
    </source>
</evidence>
<dbReference type="Proteomes" id="UP000095284">
    <property type="component" value="Unplaced"/>
</dbReference>
<feature type="transmembrane region" description="Helical" evidence="1">
    <location>
        <begin position="118"/>
        <end position="141"/>
    </location>
</feature>
<dbReference type="eggNOG" id="ENOG502SNCU">
    <property type="taxonomic scope" value="Eukaryota"/>
</dbReference>
<dbReference type="OrthoDB" id="5843372at2759"/>
<gene>
    <name evidence="2" type="ORF">BXYJ_LOCUS12977</name>
</gene>
<keyword evidence="1" id="KW-0472">Membrane</keyword>
<feature type="transmembrane region" description="Helical" evidence="1">
    <location>
        <begin position="291"/>
        <end position="312"/>
    </location>
</feature>
<dbReference type="EMBL" id="CAJFDI010000005">
    <property type="protein sequence ID" value="CAD5232886.1"/>
    <property type="molecule type" value="Genomic_DNA"/>
</dbReference>
<evidence type="ECO:0000313" key="3">
    <source>
        <dbReference type="EMBL" id="CAG9126002.1"/>
    </source>
</evidence>
<dbReference type="Proteomes" id="UP000659654">
    <property type="component" value="Unassembled WGS sequence"/>
</dbReference>
<dbReference type="PANTHER" id="PTHR23021:SF11">
    <property type="entry name" value="SERPENTINE RECEPTOR, CLASS T"/>
    <property type="match status" value="1"/>
</dbReference>
<dbReference type="AlphaFoldDB" id="A0A1I7SUN0"/>
<feature type="transmembrane region" description="Helical" evidence="1">
    <location>
        <begin position="162"/>
        <end position="185"/>
    </location>
</feature>
<evidence type="ECO:0000313" key="4">
    <source>
        <dbReference type="Proteomes" id="UP000095284"/>
    </source>
</evidence>
<feature type="transmembrane region" description="Helical" evidence="1">
    <location>
        <begin position="220"/>
        <end position="239"/>
    </location>
</feature>
<evidence type="ECO:0000313" key="6">
    <source>
        <dbReference type="WBParaSite" id="BXY_1675300.1"/>
    </source>
</evidence>
<protein>
    <submittedName>
        <fullName evidence="2">(pine wood nematode) hypothetical protein</fullName>
    </submittedName>
</protein>
<feature type="transmembrane region" description="Helical" evidence="1">
    <location>
        <begin position="82"/>
        <end position="106"/>
    </location>
</feature>
<dbReference type="WBParaSite" id="BXY_1675300.1">
    <property type="protein sequence ID" value="BXY_1675300.1"/>
    <property type="gene ID" value="BXY_1675300"/>
</dbReference>
<dbReference type="PANTHER" id="PTHR23021">
    <property type="entry name" value="SERPENTINE RECEPTOR, CLASS T"/>
    <property type="match status" value="1"/>
</dbReference>
<evidence type="ECO:0000256" key="1">
    <source>
        <dbReference type="SAM" id="Phobius"/>
    </source>
</evidence>
<keyword evidence="5" id="KW-1185">Reference proteome</keyword>
<dbReference type="InterPro" id="IPR019425">
    <property type="entry name" value="7TM_GPCR_serpentine_rcpt_Srt"/>
</dbReference>
<proteinExistence type="predicted"/>
<dbReference type="Pfam" id="PF10321">
    <property type="entry name" value="7TM_GPCR_Srt"/>
    <property type="match status" value="1"/>
</dbReference>
<keyword evidence="1" id="KW-0812">Transmembrane</keyword>
<dbReference type="Proteomes" id="UP000582659">
    <property type="component" value="Unassembled WGS sequence"/>
</dbReference>
<organism evidence="4 6">
    <name type="scientific">Bursaphelenchus xylophilus</name>
    <name type="common">Pinewood nematode worm</name>
    <name type="synonym">Aphelenchoides xylophilus</name>
    <dbReference type="NCBI Taxonomy" id="6326"/>
    <lineage>
        <taxon>Eukaryota</taxon>
        <taxon>Metazoa</taxon>
        <taxon>Ecdysozoa</taxon>
        <taxon>Nematoda</taxon>
        <taxon>Chromadorea</taxon>
        <taxon>Rhabditida</taxon>
        <taxon>Tylenchina</taxon>
        <taxon>Tylenchomorpha</taxon>
        <taxon>Aphelenchoidea</taxon>
        <taxon>Aphelenchoididae</taxon>
        <taxon>Bursaphelenchus</taxon>
    </lineage>
</organism>
<evidence type="ECO:0000313" key="2">
    <source>
        <dbReference type="EMBL" id="CAD5232886.1"/>
    </source>
</evidence>
<dbReference type="EMBL" id="CAJFCV020000005">
    <property type="protein sequence ID" value="CAG9126002.1"/>
    <property type="molecule type" value="Genomic_DNA"/>
</dbReference>
<accession>A0A1I7SUN0</accession>
<dbReference type="SUPFAM" id="SSF81321">
    <property type="entry name" value="Family A G protein-coupled receptor-like"/>
    <property type="match status" value="1"/>
</dbReference>
<feature type="transmembrane region" description="Helical" evidence="1">
    <location>
        <begin position="46"/>
        <end position="70"/>
    </location>
</feature>
<dbReference type="Gene3D" id="1.20.1070.10">
    <property type="entry name" value="Rhodopsin 7-helix transmembrane proteins"/>
    <property type="match status" value="1"/>
</dbReference>
<feature type="transmembrane region" description="Helical" evidence="1">
    <location>
        <begin position="260"/>
        <end position="279"/>
    </location>
</feature>
<name>A0A1I7SUN0_BURXY</name>
<sequence>MAYIHFLAYVFQMEKYYFDKASYDDLYNCSRYTPEQWHDFGVPNKVIGVLYTLVGVMYEVLYFPCLYTMSSYKFLKLSCYKIMFFLGIIDMACIFINSILAGYFAWHGNTFCDHQELMYISGSISTGLWCAACMACMMLAMNRCCDLLKPDWMETLFSGWRTYLWLLAPTLYGSYFIVFTPPLIFTSVYDGAFFDPFVGTPISDKERVKYTSWPHTINNVIVIVVLCTAYSCICVYVCIKARPTMGGHRSTGMNALQKQIIAQATLICMLILIAASVYVRMQFAETSSYMVIVGQITWQSSHGGTVFIYLFLNRSMRNEIRNTFLPKCLTKRKAVTTTTTPYKTTPNVNMTFSSKDTNTMGSAVMF</sequence>
<keyword evidence="1" id="KW-1133">Transmembrane helix</keyword>